<dbReference type="Proteomes" id="UP001519460">
    <property type="component" value="Unassembled WGS sequence"/>
</dbReference>
<evidence type="ECO:0000256" key="5">
    <source>
        <dbReference type="ARBA" id="ARBA00023180"/>
    </source>
</evidence>
<dbReference type="InterPro" id="IPR036508">
    <property type="entry name" value="Chitin-bd_dom_sf"/>
</dbReference>
<comment type="caution">
    <text evidence="8">The sequence shown here is derived from an EMBL/GenBank/DDBJ whole genome shotgun (WGS) entry which is preliminary data.</text>
</comment>
<evidence type="ECO:0000313" key="8">
    <source>
        <dbReference type="EMBL" id="KAK7502613.1"/>
    </source>
</evidence>
<dbReference type="InterPro" id="IPR036465">
    <property type="entry name" value="vWFA_dom_sf"/>
</dbReference>
<gene>
    <name evidence="8" type="ORF">BaRGS_00006188</name>
</gene>
<dbReference type="SMART" id="SM00327">
    <property type="entry name" value="VWA"/>
    <property type="match status" value="1"/>
</dbReference>
<dbReference type="GO" id="GO:0005576">
    <property type="term" value="C:extracellular region"/>
    <property type="evidence" value="ECO:0007669"/>
    <property type="project" value="UniProtKB-SubCell"/>
</dbReference>
<comment type="subcellular location">
    <subcellularLocation>
        <location evidence="1">Secreted</location>
    </subcellularLocation>
</comment>
<dbReference type="Gene3D" id="3.40.50.410">
    <property type="entry name" value="von Willebrand factor, type A domain"/>
    <property type="match status" value="1"/>
</dbReference>
<feature type="domain" description="VWFA" evidence="7">
    <location>
        <begin position="187"/>
        <end position="362"/>
    </location>
</feature>
<dbReference type="InterPro" id="IPR002557">
    <property type="entry name" value="Chitin-bd_dom"/>
</dbReference>
<dbReference type="PROSITE" id="PS50234">
    <property type="entry name" value="VWFA"/>
    <property type="match status" value="1"/>
</dbReference>
<sequence length="732" mass="80499">MASVRLFLAIVALCAGSAVAQLEDLTRKAGAAGPQVVDAVVSLIRESCDFPNDRLLLRRFAYIETNDGQNPDTYRLGFDGGIWAVNETTFRGTQNVASLQPYYTQISSRFGINWNTVQWSDLRKPLYSGLAAELYAVQNFGDNVPVGIEKQAAWYQKNVHPDDRMAAYNFTKTAERLENACNSANLDLAFLMDSSSSMSPIDFDLALQFAADIVGTFNIAPDAVRVAFLTFSTGFRTEFNFNTYTDAAAVQNAIKNVQYISGQTDTAEALEYAASTLFSPASGARSGSAKVAVLVTDGRSSRPADTVAHSKDLQDQGVTVFAIGVGDAVDKDELNSVASAPSCTHVQGAKDYQDLETIRAEIQQLACRAPVILTAGNYTFPCDTEHNFRIFINGTATVTIRPNNGYVSVYASFLNPNPSAAFNEVNLRATASQEGMIYVKDSNRPLYLSVVSQGVDPVLCNSGQFDLIVQNKNAINPNAVVKCFENGILRDCTPLDILMSLYTVTRPSSLGVPNPCRPNHPGFYKFPNSYDRFIYCDSQGNYYLVYCPIGYWYNDYGRTCVFGTPPPAITTPATVIPSSPPPNPITQNPGTYNPCTQAALDQGLRFFPYPPDETKYIACTEWPGYGVVHDCEPYHRWEQKDLACIYIDTVVNPTKNLYLTSPEPLDFNCTPGMNDGAMFYHAHPTDRTKFIQCDQFGNAFVLSCKPQMVWNQRQLNCIPNGLLPDQFANPVG</sequence>
<evidence type="ECO:0000313" key="9">
    <source>
        <dbReference type="Proteomes" id="UP001519460"/>
    </source>
</evidence>
<dbReference type="InterPro" id="IPR002035">
    <property type="entry name" value="VWF_A"/>
</dbReference>
<evidence type="ECO:0000256" key="1">
    <source>
        <dbReference type="ARBA" id="ARBA00004613"/>
    </source>
</evidence>
<name>A0ABD0LSY9_9CAEN</name>
<dbReference type="AlphaFoldDB" id="A0ABD0LSY9"/>
<keyword evidence="5" id="KW-0325">Glycoprotein</keyword>
<dbReference type="PANTHER" id="PTHR24020:SF20">
    <property type="entry name" value="PH DOMAIN-CONTAINING PROTEIN"/>
    <property type="match status" value="1"/>
</dbReference>
<keyword evidence="9" id="KW-1185">Reference proteome</keyword>
<dbReference type="CDD" id="cd01450">
    <property type="entry name" value="vWFA_subfamily_ECM"/>
    <property type="match status" value="1"/>
</dbReference>
<dbReference type="PRINTS" id="PR00453">
    <property type="entry name" value="VWFADOMAIN"/>
</dbReference>
<dbReference type="SUPFAM" id="SSF53300">
    <property type="entry name" value="vWA-like"/>
    <property type="match status" value="1"/>
</dbReference>
<keyword evidence="3 6" id="KW-0732">Signal</keyword>
<evidence type="ECO:0000256" key="4">
    <source>
        <dbReference type="ARBA" id="ARBA00022737"/>
    </source>
</evidence>
<protein>
    <recommendedName>
        <fullName evidence="7">VWFA domain-containing protein</fullName>
    </recommendedName>
</protein>
<dbReference type="InterPro" id="IPR050525">
    <property type="entry name" value="ECM_Assembly_Org"/>
</dbReference>
<keyword evidence="4" id="KW-0677">Repeat</keyword>
<accession>A0ABD0LSY9</accession>
<feature type="chain" id="PRO_5044853261" description="VWFA domain-containing protein" evidence="6">
    <location>
        <begin position="21"/>
        <end position="732"/>
    </location>
</feature>
<dbReference type="SUPFAM" id="SSF57625">
    <property type="entry name" value="Invertebrate chitin-binding proteins"/>
    <property type="match status" value="2"/>
</dbReference>
<evidence type="ECO:0000256" key="2">
    <source>
        <dbReference type="ARBA" id="ARBA00022525"/>
    </source>
</evidence>
<organism evidence="8 9">
    <name type="scientific">Batillaria attramentaria</name>
    <dbReference type="NCBI Taxonomy" id="370345"/>
    <lineage>
        <taxon>Eukaryota</taxon>
        <taxon>Metazoa</taxon>
        <taxon>Spiralia</taxon>
        <taxon>Lophotrochozoa</taxon>
        <taxon>Mollusca</taxon>
        <taxon>Gastropoda</taxon>
        <taxon>Caenogastropoda</taxon>
        <taxon>Sorbeoconcha</taxon>
        <taxon>Cerithioidea</taxon>
        <taxon>Batillariidae</taxon>
        <taxon>Batillaria</taxon>
    </lineage>
</organism>
<feature type="signal peptide" evidence="6">
    <location>
        <begin position="1"/>
        <end position="20"/>
    </location>
</feature>
<evidence type="ECO:0000256" key="3">
    <source>
        <dbReference type="ARBA" id="ARBA00022729"/>
    </source>
</evidence>
<keyword evidence="2" id="KW-0964">Secreted</keyword>
<proteinExistence type="predicted"/>
<reference evidence="8 9" key="1">
    <citation type="journal article" date="2023" name="Sci. Data">
        <title>Genome assembly of the Korean intertidal mud-creeper Batillaria attramentaria.</title>
        <authorList>
            <person name="Patra A.K."/>
            <person name="Ho P.T."/>
            <person name="Jun S."/>
            <person name="Lee S.J."/>
            <person name="Kim Y."/>
            <person name="Won Y.J."/>
        </authorList>
    </citation>
    <scope>NUCLEOTIDE SEQUENCE [LARGE SCALE GENOMIC DNA]</scope>
    <source>
        <strain evidence="8">Wonlab-2016</strain>
    </source>
</reference>
<dbReference type="FunFam" id="3.40.50.410:FF:000004">
    <property type="entry name" value="collagen alpha-6(VI) chain"/>
    <property type="match status" value="1"/>
</dbReference>
<dbReference type="PANTHER" id="PTHR24020">
    <property type="entry name" value="COLLAGEN ALPHA"/>
    <property type="match status" value="1"/>
</dbReference>
<dbReference type="EMBL" id="JACVVK020000025">
    <property type="protein sequence ID" value="KAK7502613.1"/>
    <property type="molecule type" value="Genomic_DNA"/>
</dbReference>
<evidence type="ECO:0000259" key="7">
    <source>
        <dbReference type="PROSITE" id="PS50234"/>
    </source>
</evidence>
<evidence type="ECO:0000256" key="6">
    <source>
        <dbReference type="SAM" id="SignalP"/>
    </source>
</evidence>
<dbReference type="Pfam" id="PF00092">
    <property type="entry name" value="VWA"/>
    <property type="match status" value="1"/>
</dbReference>
<dbReference type="SMART" id="SM00494">
    <property type="entry name" value="ChtBD2"/>
    <property type="match status" value="3"/>
</dbReference>
<dbReference type="Gene3D" id="2.170.140.10">
    <property type="entry name" value="Chitin binding domain"/>
    <property type="match status" value="1"/>
</dbReference>